<evidence type="ECO:0000313" key="2">
    <source>
        <dbReference type="Proteomes" id="UP000002217"/>
    </source>
</evidence>
<reference evidence="1 2" key="1">
    <citation type="journal article" date="2009" name="Stand. Genomic Sci.">
        <title>Complete genome sequence of Desulfotomaculum acetoxidans type strain (5575).</title>
        <authorList>
            <person name="Spring S."/>
            <person name="Lapidus A."/>
            <person name="Schroder M."/>
            <person name="Gleim D."/>
            <person name="Sims D."/>
            <person name="Meincke L."/>
            <person name="Glavina Del Rio T."/>
            <person name="Tice H."/>
            <person name="Copeland A."/>
            <person name="Cheng J.F."/>
            <person name="Lucas S."/>
            <person name="Chen F."/>
            <person name="Nolan M."/>
            <person name="Bruce D."/>
            <person name="Goodwin L."/>
            <person name="Pitluck S."/>
            <person name="Ivanova N."/>
            <person name="Mavromatis K."/>
            <person name="Mikhailova N."/>
            <person name="Pati A."/>
            <person name="Chen A."/>
            <person name="Palaniappan K."/>
            <person name="Land M."/>
            <person name="Hauser L."/>
            <person name="Chang Y.J."/>
            <person name="Jeffries C.D."/>
            <person name="Chain P."/>
            <person name="Saunders E."/>
            <person name="Brettin T."/>
            <person name="Detter J.C."/>
            <person name="Goker M."/>
            <person name="Bristow J."/>
            <person name="Eisen J.A."/>
            <person name="Markowitz V."/>
            <person name="Hugenholtz P."/>
            <person name="Kyrpides N.C."/>
            <person name="Klenk H.P."/>
            <person name="Han C."/>
        </authorList>
    </citation>
    <scope>NUCLEOTIDE SEQUENCE [LARGE SCALE GENOMIC DNA]</scope>
    <source>
        <strain evidence="2">ATCC 49208 / DSM 771 / VKM B-1644</strain>
    </source>
</reference>
<dbReference type="KEGG" id="dae:Dtox_3467"/>
<accession>C8W6S8</accession>
<sequence>MNGINEYPKIHFGIKYVNGQKKTCQTMTLPIYIPVIGDARQSTFTVIRKATARVLRQADVEGFIEDIRQKLNRDDYLNNKKTTKYLRQPM</sequence>
<dbReference type="Proteomes" id="UP000002217">
    <property type="component" value="Chromosome"/>
</dbReference>
<protein>
    <submittedName>
        <fullName evidence="1">Uncharacterized protein</fullName>
    </submittedName>
</protein>
<dbReference type="AlphaFoldDB" id="C8W6S8"/>
<gene>
    <name evidence="1" type="ordered locus">Dtox_3467</name>
</gene>
<dbReference type="HOGENOM" id="CLU_2435968_0_0_9"/>
<dbReference type="EMBL" id="CP001720">
    <property type="protein sequence ID" value="ACV64187.1"/>
    <property type="molecule type" value="Genomic_DNA"/>
</dbReference>
<proteinExistence type="predicted"/>
<keyword evidence="2" id="KW-1185">Reference proteome</keyword>
<evidence type="ECO:0000313" key="1">
    <source>
        <dbReference type="EMBL" id="ACV64187.1"/>
    </source>
</evidence>
<organism evidence="1 2">
    <name type="scientific">Desulfofarcimen acetoxidans (strain ATCC 49208 / DSM 771 / KCTC 5769 / VKM B-1644 / 5575)</name>
    <name type="common">Desulfotomaculum acetoxidans</name>
    <dbReference type="NCBI Taxonomy" id="485916"/>
    <lineage>
        <taxon>Bacteria</taxon>
        <taxon>Bacillati</taxon>
        <taxon>Bacillota</taxon>
        <taxon>Clostridia</taxon>
        <taxon>Eubacteriales</taxon>
        <taxon>Peptococcaceae</taxon>
        <taxon>Desulfofarcimen</taxon>
    </lineage>
</organism>
<name>C8W6S8_DESAS</name>